<dbReference type="HAMAP" id="MF_00065">
    <property type="entry name" value="Adenylyl_sulf_kinase"/>
    <property type="match status" value="1"/>
</dbReference>
<comment type="caution">
    <text evidence="12">The sequence shown here is derived from an EMBL/GenBank/DDBJ whole genome shotgun (WGS) entry which is preliminary data.</text>
</comment>
<sequence length="206" mass="23855">MVKNEIANILWHVSTLNKEQRRKLKKHKSCILWITGLSASGKSTLANALECRLNEMEVHTYILDGDNIRHGLNKDLGFNPEDRRENIRRIAEVAKLFVDANILVITAFISPYREDRKAARQLVERGEFIEIYTKCPLNVCEKRDPKGLYKKARIGKIYGFTGITAPYEEPENPEIIIETDKDSTEESVNKIIRYLLRKEIIEIRSI</sequence>
<protein>
    <recommendedName>
        <fullName evidence="9 10">Adenylyl-sulfate kinase</fullName>
        <ecNumber evidence="9 10">2.7.1.25</ecNumber>
    </recommendedName>
    <alternativeName>
        <fullName evidence="9">APS kinase</fullName>
    </alternativeName>
    <alternativeName>
        <fullName evidence="9">ATP adenosine-5'-phosphosulfate 3'-phosphotransferase</fullName>
    </alternativeName>
    <alternativeName>
        <fullName evidence="9">Adenosine-5'-phosphosulfate kinase</fullName>
    </alternativeName>
</protein>
<evidence type="ECO:0000313" key="13">
    <source>
        <dbReference type="Proteomes" id="UP000239549"/>
    </source>
</evidence>
<feature type="active site" description="Phosphoserine intermediate" evidence="9">
    <location>
        <position position="110"/>
    </location>
</feature>
<evidence type="ECO:0000256" key="8">
    <source>
        <dbReference type="ARBA" id="ARBA00022840"/>
    </source>
</evidence>
<keyword evidence="13" id="KW-1185">Reference proteome</keyword>
<dbReference type="FunFam" id="3.40.50.300:FF:000212">
    <property type="entry name" value="Adenylyl-sulfate kinase"/>
    <property type="match status" value="1"/>
</dbReference>
<evidence type="ECO:0000256" key="2">
    <source>
        <dbReference type="ARBA" id="ARBA00002632"/>
    </source>
</evidence>
<evidence type="ECO:0000313" key="12">
    <source>
        <dbReference type="EMBL" id="GBF33917.1"/>
    </source>
</evidence>
<keyword evidence="8 9" id="KW-0067">ATP-binding</keyword>
<dbReference type="SUPFAM" id="SSF52540">
    <property type="entry name" value="P-loop containing nucleoside triphosphate hydrolases"/>
    <property type="match status" value="1"/>
</dbReference>
<dbReference type="NCBIfam" id="TIGR00455">
    <property type="entry name" value="apsK"/>
    <property type="match status" value="1"/>
</dbReference>
<feature type="domain" description="APS kinase" evidence="11">
    <location>
        <begin position="28"/>
        <end position="177"/>
    </location>
</feature>
<evidence type="ECO:0000256" key="6">
    <source>
        <dbReference type="ARBA" id="ARBA00022741"/>
    </source>
</evidence>
<dbReference type="GO" id="GO:0004020">
    <property type="term" value="F:adenylylsulfate kinase activity"/>
    <property type="evidence" value="ECO:0007669"/>
    <property type="project" value="UniProtKB-UniRule"/>
</dbReference>
<keyword evidence="7 9" id="KW-0418">Kinase</keyword>
<dbReference type="Proteomes" id="UP000239549">
    <property type="component" value="Unassembled WGS sequence"/>
</dbReference>
<keyword evidence="5 9" id="KW-0808">Transferase</keyword>
<feature type="binding site" evidence="9">
    <location>
        <begin position="36"/>
        <end position="43"/>
    </location>
    <ligand>
        <name>ATP</name>
        <dbReference type="ChEBI" id="CHEBI:30616"/>
    </ligand>
</feature>
<proteinExistence type="inferred from homology"/>
<reference evidence="13" key="1">
    <citation type="submission" date="2018-02" db="EMBL/GenBank/DDBJ databases">
        <title>Genome sequence of Desulfocucumis palustris strain NAW-5.</title>
        <authorList>
            <person name="Watanabe M."/>
            <person name="Kojima H."/>
            <person name="Fukui M."/>
        </authorList>
    </citation>
    <scope>NUCLEOTIDE SEQUENCE [LARGE SCALE GENOMIC DNA]</scope>
    <source>
        <strain evidence="13">NAW-5</strain>
    </source>
</reference>
<dbReference type="PANTHER" id="PTHR11055:SF1">
    <property type="entry name" value="PAPS SYNTHETASE, ISOFORM D"/>
    <property type="match status" value="1"/>
</dbReference>
<dbReference type="GO" id="GO:0000103">
    <property type="term" value="P:sulfate assimilation"/>
    <property type="evidence" value="ECO:0007669"/>
    <property type="project" value="UniProtKB-UniRule"/>
</dbReference>
<name>A0A2L2XC58_9FIRM</name>
<evidence type="ECO:0000256" key="1">
    <source>
        <dbReference type="ARBA" id="ARBA00001823"/>
    </source>
</evidence>
<dbReference type="EMBL" id="BFAV01000124">
    <property type="protein sequence ID" value="GBF33917.1"/>
    <property type="molecule type" value="Genomic_DNA"/>
</dbReference>
<dbReference type="NCBIfam" id="NF003013">
    <property type="entry name" value="PRK03846.1"/>
    <property type="match status" value="1"/>
</dbReference>
<evidence type="ECO:0000256" key="7">
    <source>
        <dbReference type="ARBA" id="ARBA00022777"/>
    </source>
</evidence>
<accession>A0A2L2XC58</accession>
<dbReference type="CDD" id="cd02027">
    <property type="entry name" value="APSK"/>
    <property type="match status" value="1"/>
</dbReference>
<dbReference type="GO" id="GO:0070814">
    <property type="term" value="P:hydrogen sulfide biosynthetic process"/>
    <property type="evidence" value="ECO:0007669"/>
    <property type="project" value="UniProtKB-UniRule"/>
</dbReference>
<dbReference type="InterPro" id="IPR059117">
    <property type="entry name" value="APS_kinase_dom"/>
</dbReference>
<evidence type="ECO:0000256" key="10">
    <source>
        <dbReference type="RuleBase" id="RU004347"/>
    </source>
</evidence>
<comment type="catalytic activity">
    <reaction evidence="1 9 10">
        <text>adenosine 5'-phosphosulfate + ATP = 3'-phosphoadenylyl sulfate + ADP + H(+)</text>
        <dbReference type="Rhea" id="RHEA:24152"/>
        <dbReference type="ChEBI" id="CHEBI:15378"/>
        <dbReference type="ChEBI" id="CHEBI:30616"/>
        <dbReference type="ChEBI" id="CHEBI:58243"/>
        <dbReference type="ChEBI" id="CHEBI:58339"/>
        <dbReference type="ChEBI" id="CHEBI:456216"/>
        <dbReference type="EC" id="2.7.1.25"/>
    </reaction>
</comment>
<dbReference type="OrthoDB" id="9804504at2"/>
<evidence type="ECO:0000256" key="5">
    <source>
        <dbReference type="ARBA" id="ARBA00022679"/>
    </source>
</evidence>
<organism evidence="12 13">
    <name type="scientific">Desulfocucumis palustris</name>
    <dbReference type="NCBI Taxonomy" id="1898651"/>
    <lineage>
        <taxon>Bacteria</taxon>
        <taxon>Bacillati</taxon>
        <taxon>Bacillota</taxon>
        <taxon>Clostridia</taxon>
        <taxon>Eubacteriales</taxon>
        <taxon>Desulfocucumaceae</taxon>
        <taxon>Desulfocucumis</taxon>
    </lineage>
</organism>
<gene>
    <name evidence="9" type="primary">cysC</name>
    <name evidence="12" type="ORF">DCCM_3028</name>
</gene>
<dbReference type="UniPathway" id="UPA00140">
    <property type="reaction ID" value="UER00205"/>
</dbReference>
<evidence type="ECO:0000256" key="4">
    <source>
        <dbReference type="ARBA" id="ARBA00007008"/>
    </source>
</evidence>
<comment type="pathway">
    <text evidence="3 9 10">Sulfur metabolism; hydrogen sulfide biosynthesis; sulfite from sulfate: step 2/3.</text>
</comment>
<dbReference type="AlphaFoldDB" id="A0A2L2XC58"/>
<dbReference type="Pfam" id="PF01583">
    <property type="entry name" value="APS_kinase"/>
    <property type="match status" value="1"/>
</dbReference>
<dbReference type="EC" id="2.7.1.25" evidence="9 10"/>
<comment type="function">
    <text evidence="2 9 10">Catalyzes the synthesis of activated sulfate.</text>
</comment>
<evidence type="ECO:0000259" key="11">
    <source>
        <dbReference type="Pfam" id="PF01583"/>
    </source>
</evidence>
<keyword evidence="6 9" id="KW-0547">Nucleotide-binding</keyword>
<keyword evidence="9" id="KW-0597">Phosphoprotein</keyword>
<dbReference type="PANTHER" id="PTHR11055">
    <property type="entry name" value="BIFUNCTIONAL 3'-PHOSPHOADENOSINE 5'-PHOSPHOSULFATE SYNTHASE"/>
    <property type="match status" value="1"/>
</dbReference>
<evidence type="ECO:0000256" key="9">
    <source>
        <dbReference type="HAMAP-Rule" id="MF_00065"/>
    </source>
</evidence>
<dbReference type="InterPro" id="IPR002891">
    <property type="entry name" value="APS"/>
</dbReference>
<comment type="similarity">
    <text evidence="4 9 10">Belongs to the APS kinase family.</text>
</comment>
<dbReference type="RefSeq" id="WP_104372239.1">
    <property type="nucleotide sequence ID" value="NZ_BFAV01000124.1"/>
</dbReference>
<dbReference type="InterPro" id="IPR027417">
    <property type="entry name" value="P-loop_NTPase"/>
</dbReference>
<dbReference type="GO" id="GO:0005524">
    <property type="term" value="F:ATP binding"/>
    <property type="evidence" value="ECO:0007669"/>
    <property type="project" value="UniProtKB-UniRule"/>
</dbReference>
<dbReference type="Gene3D" id="3.40.50.300">
    <property type="entry name" value="P-loop containing nucleotide triphosphate hydrolases"/>
    <property type="match status" value="1"/>
</dbReference>
<evidence type="ECO:0000256" key="3">
    <source>
        <dbReference type="ARBA" id="ARBA00004806"/>
    </source>
</evidence>